<gene>
    <name evidence="4" type="ORF">U0035_04570</name>
</gene>
<feature type="domain" description="NAD-dependent epimerase/dehydratase" evidence="2">
    <location>
        <begin position="5"/>
        <end position="217"/>
    </location>
</feature>
<comment type="similarity">
    <text evidence="1">Belongs to the NAD(P)-dependent epimerase/dehydratase family. SDR39U1 subfamily.</text>
</comment>
<dbReference type="PANTHER" id="PTHR11092">
    <property type="entry name" value="SUGAR NUCLEOTIDE EPIMERASE RELATED"/>
    <property type="match status" value="1"/>
</dbReference>
<name>A0ABZ0WA10_9BACT</name>
<feature type="domain" description="DUF1731" evidence="3">
    <location>
        <begin position="250"/>
        <end position="293"/>
    </location>
</feature>
<dbReference type="Gene3D" id="3.40.50.720">
    <property type="entry name" value="NAD(P)-binding Rossmann-like Domain"/>
    <property type="match status" value="1"/>
</dbReference>
<organism evidence="4 5">
    <name type="scientific">Niabella yanshanensis</name>
    <dbReference type="NCBI Taxonomy" id="577386"/>
    <lineage>
        <taxon>Bacteria</taxon>
        <taxon>Pseudomonadati</taxon>
        <taxon>Bacteroidota</taxon>
        <taxon>Chitinophagia</taxon>
        <taxon>Chitinophagales</taxon>
        <taxon>Chitinophagaceae</taxon>
        <taxon>Niabella</taxon>
    </lineage>
</organism>
<dbReference type="PANTHER" id="PTHR11092:SF0">
    <property type="entry name" value="EPIMERASE FAMILY PROTEIN SDR39U1"/>
    <property type="match status" value="1"/>
</dbReference>
<accession>A0ABZ0WA10</accession>
<dbReference type="InterPro" id="IPR036291">
    <property type="entry name" value="NAD(P)-bd_dom_sf"/>
</dbReference>
<dbReference type="Pfam" id="PF08338">
    <property type="entry name" value="DUF1731"/>
    <property type="match status" value="1"/>
</dbReference>
<protein>
    <submittedName>
        <fullName evidence="4">TIGR01777 family oxidoreductase</fullName>
    </submittedName>
</protein>
<evidence type="ECO:0000313" key="5">
    <source>
        <dbReference type="Proteomes" id="UP001325680"/>
    </source>
</evidence>
<dbReference type="InterPro" id="IPR013549">
    <property type="entry name" value="DUF1731"/>
</dbReference>
<dbReference type="RefSeq" id="WP_114788867.1">
    <property type="nucleotide sequence ID" value="NZ_CP139960.1"/>
</dbReference>
<proteinExistence type="inferred from homology"/>
<dbReference type="Proteomes" id="UP001325680">
    <property type="component" value="Chromosome"/>
</dbReference>
<evidence type="ECO:0000256" key="1">
    <source>
        <dbReference type="ARBA" id="ARBA00009353"/>
    </source>
</evidence>
<dbReference type="EMBL" id="CP139960">
    <property type="protein sequence ID" value="WQD39418.1"/>
    <property type="molecule type" value="Genomic_DNA"/>
</dbReference>
<evidence type="ECO:0000313" key="4">
    <source>
        <dbReference type="EMBL" id="WQD39418.1"/>
    </source>
</evidence>
<keyword evidence="5" id="KW-1185">Reference proteome</keyword>
<reference evidence="4 5" key="1">
    <citation type="submission" date="2023-12" db="EMBL/GenBank/DDBJ databases">
        <title>Genome sequencing and assembly of bacterial species from a model synthetic community.</title>
        <authorList>
            <person name="Hogle S.L."/>
        </authorList>
    </citation>
    <scope>NUCLEOTIDE SEQUENCE [LARGE SCALE GENOMIC DNA]</scope>
    <source>
        <strain evidence="4 5">HAMBI_3031</strain>
    </source>
</reference>
<evidence type="ECO:0000259" key="3">
    <source>
        <dbReference type="Pfam" id="PF08338"/>
    </source>
</evidence>
<dbReference type="InterPro" id="IPR001509">
    <property type="entry name" value="Epimerase_deHydtase"/>
</dbReference>
<dbReference type="NCBIfam" id="TIGR01777">
    <property type="entry name" value="yfcH"/>
    <property type="match status" value="1"/>
</dbReference>
<dbReference type="InterPro" id="IPR010099">
    <property type="entry name" value="SDR39U1"/>
</dbReference>
<dbReference type="SUPFAM" id="SSF51735">
    <property type="entry name" value="NAD(P)-binding Rossmann-fold domains"/>
    <property type="match status" value="1"/>
</dbReference>
<sequence length="298" mass="33017">MKPKIVLAGGTGFIGSFFQKKFADAGYEVVIISREANHVSWKDDASLLNALEGAAVLVNLAGKSVNCRYTAKNKKAILDSRVDTTRKLQQIADQCKRPPQLWINSSTATIYRHAEDRAMDEATGEVGSGFSVAVAQAWEKAFFENEYPGTRKIALRIAIVLGKTGGVMKPFTKLVRFGLGGKQGNGKQMFSWIHIEDLYQIVLFLMNNKTLKGIYNCSAPSPVTNQMFMGAIRKILRPLLYLPSPIILLKAGAILIGTETELLLKSRWVLPGKLLDAGYRFRYPNINAALNEIYQKQS</sequence>
<dbReference type="Pfam" id="PF01370">
    <property type="entry name" value="Epimerase"/>
    <property type="match status" value="1"/>
</dbReference>
<evidence type="ECO:0000259" key="2">
    <source>
        <dbReference type="Pfam" id="PF01370"/>
    </source>
</evidence>